<organism evidence="2 3">
    <name type="scientific">Acetobacter sacchari</name>
    <dbReference type="NCBI Taxonomy" id="2661687"/>
    <lineage>
        <taxon>Bacteria</taxon>
        <taxon>Pseudomonadati</taxon>
        <taxon>Pseudomonadota</taxon>
        <taxon>Alphaproteobacteria</taxon>
        <taxon>Acetobacterales</taxon>
        <taxon>Acetobacteraceae</taxon>
        <taxon>Acetobacter</taxon>
    </lineage>
</organism>
<comment type="caution">
    <text evidence="2">The sequence shown here is derived from an EMBL/GenBank/DDBJ whole genome shotgun (WGS) entry which is preliminary data.</text>
</comment>
<protein>
    <submittedName>
        <fullName evidence="2">Uncharacterized protein</fullName>
    </submittedName>
</protein>
<dbReference type="RefSeq" id="WP_207883153.1">
    <property type="nucleotide sequence ID" value="NZ_JAFVMF010000022.1"/>
</dbReference>
<evidence type="ECO:0000313" key="2">
    <source>
        <dbReference type="EMBL" id="MBO1361425.1"/>
    </source>
</evidence>
<dbReference type="Proteomes" id="UP000664771">
    <property type="component" value="Unassembled WGS sequence"/>
</dbReference>
<dbReference type="EMBL" id="JAFVMF010000022">
    <property type="protein sequence ID" value="MBO1361425.1"/>
    <property type="molecule type" value="Genomic_DNA"/>
</dbReference>
<accession>A0ABS3LZR9</accession>
<gene>
    <name evidence="2" type="ORF">J2D73_16695</name>
</gene>
<keyword evidence="1" id="KW-0812">Transmembrane</keyword>
<reference evidence="2 3" key="1">
    <citation type="submission" date="2021-03" db="EMBL/GenBank/DDBJ databases">
        <title>The complete genome sequence of Acetobacter sacchari TBRC 11175.</title>
        <authorList>
            <person name="Charoenyingcharoen P."/>
            <person name="Yukphan P."/>
        </authorList>
    </citation>
    <scope>NUCLEOTIDE SEQUENCE [LARGE SCALE GENOMIC DNA]</scope>
    <source>
        <strain evidence="2 3">TBRC 11175</strain>
    </source>
</reference>
<evidence type="ECO:0000256" key="1">
    <source>
        <dbReference type="SAM" id="Phobius"/>
    </source>
</evidence>
<keyword evidence="3" id="KW-1185">Reference proteome</keyword>
<keyword evidence="1" id="KW-0472">Membrane</keyword>
<keyword evidence="1" id="KW-1133">Transmembrane helix</keyword>
<sequence length="87" mass="9430">MKRFTVNLASIALLTVLGVRVAWVWAATNMPASGAQLLARMSPPGDEAVYTTFGILALIASLALSSFIVALANRLYDRRRTLGQRSH</sequence>
<evidence type="ECO:0000313" key="3">
    <source>
        <dbReference type="Proteomes" id="UP000664771"/>
    </source>
</evidence>
<name>A0ABS3LZR9_9PROT</name>
<proteinExistence type="predicted"/>
<feature type="transmembrane region" description="Helical" evidence="1">
    <location>
        <begin position="50"/>
        <end position="72"/>
    </location>
</feature>